<accession>A0ABT4RLK2</accession>
<dbReference type="EMBL" id="JAPCID010000026">
    <property type="protein sequence ID" value="MDA0139432.1"/>
    <property type="molecule type" value="Genomic_DNA"/>
</dbReference>
<dbReference type="RefSeq" id="WP_202954307.1">
    <property type="nucleotide sequence ID" value="NZ_JAPCID010000026.1"/>
</dbReference>
<protein>
    <submittedName>
        <fullName evidence="1">Uncharacterized protein</fullName>
    </submittedName>
</protein>
<name>A0ABT4RLK2_9ACTN</name>
<evidence type="ECO:0000313" key="2">
    <source>
        <dbReference type="Proteomes" id="UP001147700"/>
    </source>
</evidence>
<comment type="caution">
    <text evidence="1">The sequence shown here is derived from an EMBL/GenBank/DDBJ whole genome shotgun (WGS) entry which is preliminary data.</text>
</comment>
<keyword evidence="2" id="KW-1185">Reference proteome</keyword>
<reference evidence="1" key="1">
    <citation type="submission" date="2022-10" db="EMBL/GenBank/DDBJ databases">
        <title>The WGS of Solirubrobacter sp. CPCC 204708.</title>
        <authorList>
            <person name="Jiang Z."/>
        </authorList>
    </citation>
    <scope>NUCLEOTIDE SEQUENCE</scope>
    <source>
        <strain evidence="1">CPCC 204708</strain>
    </source>
</reference>
<sequence>MSASPPICDDSGSARRRFIVALAADSDVRIRDEVVPMRLIGVPTDVGPVDIVFRTRYSPEGFEHPVPRELWIDVRGDVADGPALSDVVTAYANAAAGFLPAIATSANAWVGDIEPKIAFEATPALAERSFFQNFVAEPQKTMPSPRRILDAATTVQLLQAVHGHPGRERLLRAIAQYALALSHWMPGRETLAMAHLFIGMEALTTLARDRELKRRDISAEELADQWGVADPRGGKPGYRLDSEVRRRILFAGDNATAKAAQEARNGFSHSFLDFKRVREIAEPIVNVTADYLRAAILDLSELDAKSVETLKSKPYDKPLRSFLTRYVWGTLLGAGEDLAAPDQEYPRLLWRSRLKSVRANPDDPDRLLMQPEDTITPSLADGISFQPTRWEIWGAAASGASVAEGQPDVDVSTAKVDPFAALAGEVDQLAAGLGGGEMLERAGSNVGLLATYDHCRHRHAAVLLLVKQGFSSEAIGIATAIFRDALLLSELASEAPESRADRVAGLHLDGLQQVDAWMSRIASSNGGAYESLEARARAAGAPGSSWTPDYEEIARSIGLKEDWATAQSAVLATGHPGLAKLSRFSRTADDTVMVGGPHANSREMDPLALLVAAAALLRASRAICTILGWIEPPKIAALLDTAAQLADSLNRNSLD</sequence>
<dbReference type="Proteomes" id="UP001147700">
    <property type="component" value="Unassembled WGS sequence"/>
</dbReference>
<gene>
    <name evidence="1" type="ORF">OJ962_18155</name>
</gene>
<evidence type="ECO:0000313" key="1">
    <source>
        <dbReference type="EMBL" id="MDA0139432.1"/>
    </source>
</evidence>
<proteinExistence type="predicted"/>
<organism evidence="1 2">
    <name type="scientific">Solirubrobacter deserti</name>
    <dbReference type="NCBI Taxonomy" id="2282478"/>
    <lineage>
        <taxon>Bacteria</taxon>
        <taxon>Bacillati</taxon>
        <taxon>Actinomycetota</taxon>
        <taxon>Thermoleophilia</taxon>
        <taxon>Solirubrobacterales</taxon>
        <taxon>Solirubrobacteraceae</taxon>
        <taxon>Solirubrobacter</taxon>
    </lineage>
</organism>